<evidence type="ECO:0000256" key="1">
    <source>
        <dbReference type="SAM" id="MobiDB-lite"/>
    </source>
</evidence>
<sequence length="182" mass="19328">MTSICSGTGTALLRELVFVSEHSEHVMGDLSHPKCAGVVCFYLLSSRITGDLQGAVEASRRTRGMVPAHTGVPGVGTHATHLTTSRQLRQVMRILVATCCNSKSSCVSRAQGTRSIPAQAIQSGYLECQSCRGRQSPRLLTSNGRSISQSDRVDELPRIAVQRSMSNGPRSRTGVSPGSCAG</sequence>
<dbReference type="EMBL" id="KZ857398">
    <property type="protein sequence ID" value="RDX50778.1"/>
    <property type="molecule type" value="Genomic_DNA"/>
</dbReference>
<proteinExistence type="predicted"/>
<name>A0A371DE35_9APHY</name>
<evidence type="ECO:0000313" key="2">
    <source>
        <dbReference type="EMBL" id="RDX50778.1"/>
    </source>
</evidence>
<dbReference type="Proteomes" id="UP000256964">
    <property type="component" value="Unassembled WGS sequence"/>
</dbReference>
<evidence type="ECO:0000313" key="3">
    <source>
        <dbReference type="Proteomes" id="UP000256964"/>
    </source>
</evidence>
<feature type="region of interest" description="Disordered" evidence="1">
    <location>
        <begin position="161"/>
        <end position="182"/>
    </location>
</feature>
<protein>
    <submittedName>
        <fullName evidence="2">Uncharacterized protein</fullName>
    </submittedName>
</protein>
<gene>
    <name evidence="2" type="ORF">OH76DRAFT_441997</name>
</gene>
<reference evidence="2 3" key="1">
    <citation type="journal article" date="2018" name="Biotechnol. Biofuels">
        <title>Integrative visual omics of the white-rot fungus Polyporus brumalis exposes the biotechnological potential of its oxidative enzymes for delignifying raw plant biomass.</title>
        <authorList>
            <person name="Miyauchi S."/>
            <person name="Rancon A."/>
            <person name="Drula E."/>
            <person name="Hage H."/>
            <person name="Chaduli D."/>
            <person name="Favel A."/>
            <person name="Grisel S."/>
            <person name="Henrissat B."/>
            <person name="Herpoel-Gimbert I."/>
            <person name="Ruiz-Duenas F.J."/>
            <person name="Chevret D."/>
            <person name="Hainaut M."/>
            <person name="Lin J."/>
            <person name="Wang M."/>
            <person name="Pangilinan J."/>
            <person name="Lipzen A."/>
            <person name="Lesage-Meessen L."/>
            <person name="Navarro D."/>
            <person name="Riley R."/>
            <person name="Grigoriev I.V."/>
            <person name="Zhou S."/>
            <person name="Raouche S."/>
            <person name="Rosso M.N."/>
        </authorList>
    </citation>
    <scope>NUCLEOTIDE SEQUENCE [LARGE SCALE GENOMIC DNA]</scope>
    <source>
        <strain evidence="2 3">BRFM 1820</strain>
    </source>
</reference>
<organism evidence="2 3">
    <name type="scientific">Lentinus brumalis</name>
    <dbReference type="NCBI Taxonomy" id="2498619"/>
    <lineage>
        <taxon>Eukaryota</taxon>
        <taxon>Fungi</taxon>
        <taxon>Dikarya</taxon>
        <taxon>Basidiomycota</taxon>
        <taxon>Agaricomycotina</taxon>
        <taxon>Agaricomycetes</taxon>
        <taxon>Polyporales</taxon>
        <taxon>Polyporaceae</taxon>
        <taxon>Lentinus</taxon>
    </lineage>
</organism>
<accession>A0A371DE35</accession>
<keyword evidence="3" id="KW-1185">Reference proteome</keyword>
<feature type="compositionally biased region" description="Polar residues" evidence="1">
    <location>
        <begin position="163"/>
        <end position="176"/>
    </location>
</feature>
<dbReference type="AlphaFoldDB" id="A0A371DE35"/>